<protein>
    <submittedName>
        <fullName evidence="1">Uncharacterized protein</fullName>
    </submittedName>
</protein>
<evidence type="ECO:0000313" key="1">
    <source>
        <dbReference type="EMBL" id="KAK0303351.1"/>
    </source>
</evidence>
<accession>A0AAN6F5I3</accession>
<evidence type="ECO:0000313" key="2">
    <source>
        <dbReference type="Proteomes" id="UP001168146"/>
    </source>
</evidence>
<name>A0AAN6F5I3_9PEZI</name>
<dbReference type="Proteomes" id="UP001168146">
    <property type="component" value="Unassembled WGS sequence"/>
</dbReference>
<reference evidence="1" key="1">
    <citation type="submission" date="2021-12" db="EMBL/GenBank/DDBJ databases">
        <title>Black yeast isolated from Biological Soil Crust.</title>
        <authorList>
            <person name="Kurbessoian T."/>
        </authorList>
    </citation>
    <scope>NUCLEOTIDE SEQUENCE</scope>
    <source>
        <strain evidence="1">CCFEE 5208</strain>
    </source>
</reference>
<proteinExistence type="predicted"/>
<gene>
    <name evidence="1" type="ORF">LTR82_017574</name>
</gene>
<sequence length="123" mass="13755">MREKVFPTQVERRRAIVTEPPAAKTQAAKPFTILGDITETSLAFHQDRVIDYVHTAPGRIVGTLAFNALRDCPIMRDGDAEHSDVKSGQVMYYDGDDPVQWQGKEEEFGLLMWCSKITSVKAG</sequence>
<comment type="caution">
    <text evidence="1">The sequence shown here is derived from an EMBL/GenBank/DDBJ whole genome shotgun (WGS) entry which is preliminary data.</text>
</comment>
<dbReference type="AlphaFoldDB" id="A0AAN6F5I3"/>
<dbReference type="EMBL" id="JASUXU010000150">
    <property type="protein sequence ID" value="KAK0303351.1"/>
    <property type="molecule type" value="Genomic_DNA"/>
</dbReference>
<organism evidence="1 2">
    <name type="scientific">Friedmanniomyces endolithicus</name>
    <dbReference type="NCBI Taxonomy" id="329885"/>
    <lineage>
        <taxon>Eukaryota</taxon>
        <taxon>Fungi</taxon>
        <taxon>Dikarya</taxon>
        <taxon>Ascomycota</taxon>
        <taxon>Pezizomycotina</taxon>
        <taxon>Dothideomycetes</taxon>
        <taxon>Dothideomycetidae</taxon>
        <taxon>Mycosphaerellales</taxon>
        <taxon>Teratosphaeriaceae</taxon>
        <taxon>Friedmanniomyces</taxon>
    </lineage>
</organism>